<gene>
    <name evidence="2" type="ORF">HXX02_12750</name>
</gene>
<dbReference type="EMBL" id="JACASI010000033">
    <property type="protein sequence ID" value="MCQ3830317.1"/>
    <property type="molecule type" value="Genomic_DNA"/>
</dbReference>
<dbReference type="InterPro" id="IPR016187">
    <property type="entry name" value="CTDL_fold"/>
</dbReference>
<dbReference type="SUPFAM" id="SSF56436">
    <property type="entry name" value="C-type lectin-like"/>
    <property type="match status" value="1"/>
</dbReference>
<reference evidence="2" key="1">
    <citation type="thesis" date="2020" institute="Technische Universitat Dresden" country="Dresden, Germany">
        <title>The Agarolytic System of Microbulbifer elongatus PORT2, Isolated from Batu Karas, Pangandaran West Java Indonesia.</title>
        <authorList>
            <person name="Anggraeni S.R."/>
        </authorList>
    </citation>
    <scope>NUCLEOTIDE SEQUENCE</scope>
    <source>
        <strain evidence="2">PORT2</strain>
    </source>
</reference>
<dbReference type="InterPro" id="IPR051043">
    <property type="entry name" value="Sulfatase_Mod_Factor_Kinase"/>
</dbReference>
<evidence type="ECO:0000313" key="3">
    <source>
        <dbReference type="Proteomes" id="UP001205566"/>
    </source>
</evidence>
<name>A0ABT1P2H4_9GAMM</name>
<organism evidence="2 3">
    <name type="scientific">Microbulbifer elongatus</name>
    <dbReference type="NCBI Taxonomy" id="86173"/>
    <lineage>
        <taxon>Bacteria</taxon>
        <taxon>Pseudomonadati</taxon>
        <taxon>Pseudomonadota</taxon>
        <taxon>Gammaproteobacteria</taxon>
        <taxon>Cellvibrionales</taxon>
        <taxon>Microbulbiferaceae</taxon>
        <taxon>Microbulbifer</taxon>
    </lineage>
</organism>
<sequence length="463" mass="53300">MNLTSELDSAVSSSDVNDQASLYWGDDEGRDLSVDERVALLNQFQRVRAQTEALTEPLSAEDLQLQSMPDASPGKWHMAHTSWFFETFILQPHAPAYDPFDPRYHHLFNSYYNSLGTPFARPQRGLLSRPDLHEVERYRRYIDVEIERWLTEEEVSTDLANLLLLGLNHEQQHQELLLTDIKHALSINPLCPGYRDHVAVEDRDDEELAVDQHWLRIPEDNYTVGSDGLQFGFDNEGPAHQRFQPAFRIATRLVTNREYLAFIQDGGYRDPRLWLSDGWSEVSRCGRHAPLYWQDQDGEWQHFTLGGLRPINLDAPVCHVSFYEADAFASWAGYRLPTEFEWEIAAWLHCHKNAQRTANLLESGHFHPVREQETLPHSGAGNSAQFLGNVWQWTSSAYQPYPGFRASSDAVGEYNGKFMCNQMVLRGGSCVTPRSHIRISYRNFFYPHQAWQFTGIRLAGDDL</sequence>
<accession>A0ABT1P2H4</accession>
<dbReference type="InterPro" id="IPR005532">
    <property type="entry name" value="SUMF_dom"/>
</dbReference>
<feature type="domain" description="Sulfatase-modifying factor enzyme-like" evidence="1">
    <location>
        <begin position="213"/>
        <end position="459"/>
    </location>
</feature>
<keyword evidence="3" id="KW-1185">Reference proteome</keyword>
<dbReference type="InterPro" id="IPR017806">
    <property type="entry name" value="EgtB"/>
</dbReference>
<proteinExistence type="predicted"/>
<evidence type="ECO:0000313" key="2">
    <source>
        <dbReference type="EMBL" id="MCQ3830317.1"/>
    </source>
</evidence>
<protein>
    <submittedName>
        <fullName evidence="2">Ergothioneine biosynthesis protein EgtB</fullName>
    </submittedName>
</protein>
<evidence type="ECO:0000259" key="1">
    <source>
        <dbReference type="Pfam" id="PF03781"/>
    </source>
</evidence>
<dbReference type="NCBIfam" id="TIGR03440">
    <property type="entry name" value="egtB_TIGR03440"/>
    <property type="match status" value="1"/>
</dbReference>
<dbReference type="PANTHER" id="PTHR23150">
    <property type="entry name" value="SULFATASE MODIFYING FACTOR 1, 2"/>
    <property type="match status" value="1"/>
</dbReference>
<dbReference type="InterPro" id="IPR042095">
    <property type="entry name" value="SUMF_sf"/>
</dbReference>
<dbReference type="Gene3D" id="3.90.1580.10">
    <property type="entry name" value="paralog of FGE (formylglycine-generating enzyme)"/>
    <property type="match status" value="1"/>
</dbReference>
<dbReference type="Pfam" id="PF03781">
    <property type="entry name" value="FGE-sulfatase"/>
    <property type="match status" value="1"/>
</dbReference>
<comment type="caution">
    <text evidence="2">The sequence shown here is derived from an EMBL/GenBank/DDBJ whole genome shotgun (WGS) entry which is preliminary data.</text>
</comment>
<dbReference type="Proteomes" id="UP001205566">
    <property type="component" value="Unassembled WGS sequence"/>
</dbReference>
<dbReference type="RefSeq" id="WP_255875275.1">
    <property type="nucleotide sequence ID" value="NZ_JACASI010000033.1"/>
</dbReference>
<dbReference type="PANTHER" id="PTHR23150:SF36">
    <property type="entry name" value="HERCYNINE OXYGENASE"/>
    <property type="match status" value="1"/>
</dbReference>